<proteinExistence type="predicted"/>
<evidence type="ECO:0000256" key="1">
    <source>
        <dbReference type="ARBA" id="ARBA00022448"/>
    </source>
</evidence>
<accession>A0AAD1ZK12</accession>
<gene>
    <name evidence="5" type="ORF">FPE_LOCUS15872</name>
</gene>
<dbReference type="PANTHER" id="PTHR32468">
    <property type="entry name" value="CATION/H + ANTIPORTER"/>
    <property type="match status" value="1"/>
</dbReference>
<dbReference type="GO" id="GO:0012505">
    <property type="term" value="C:endomembrane system"/>
    <property type="evidence" value="ECO:0007669"/>
    <property type="project" value="TreeGrafter"/>
</dbReference>
<dbReference type="GO" id="GO:0098662">
    <property type="term" value="P:inorganic cation transmembrane transport"/>
    <property type="evidence" value="ECO:0007669"/>
    <property type="project" value="TreeGrafter"/>
</dbReference>
<keyword evidence="4" id="KW-0406">Ion transport</keyword>
<keyword evidence="1" id="KW-0813">Transport</keyword>
<reference evidence="5" key="1">
    <citation type="submission" date="2023-05" db="EMBL/GenBank/DDBJ databases">
        <authorList>
            <person name="Huff M."/>
        </authorList>
    </citation>
    <scope>NUCLEOTIDE SEQUENCE</scope>
</reference>
<evidence type="ECO:0000313" key="6">
    <source>
        <dbReference type="Proteomes" id="UP000834106"/>
    </source>
</evidence>
<evidence type="ECO:0000256" key="3">
    <source>
        <dbReference type="ARBA" id="ARBA00022958"/>
    </source>
</evidence>
<name>A0AAD1ZK12_9LAMI</name>
<dbReference type="GO" id="GO:0006885">
    <property type="term" value="P:regulation of pH"/>
    <property type="evidence" value="ECO:0007669"/>
    <property type="project" value="TreeGrafter"/>
</dbReference>
<keyword evidence="6" id="KW-1185">Reference proteome</keyword>
<dbReference type="AlphaFoldDB" id="A0AAD1ZK12"/>
<keyword evidence="2" id="KW-0633">Potassium transport</keyword>
<dbReference type="PANTHER" id="PTHR32468:SF145">
    <property type="entry name" value="CATION_H(+) ANTIPORTER 28"/>
    <property type="match status" value="1"/>
</dbReference>
<dbReference type="InterPro" id="IPR050794">
    <property type="entry name" value="CPA2_transporter"/>
</dbReference>
<dbReference type="Proteomes" id="UP000834106">
    <property type="component" value="Chromosome 9"/>
</dbReference>
<evidence type="ECO:0000256" key="4">
    <source>
        <dbReference type="ARBA" id="ARBA00023065"/>
    </source>
</evidence>
<dbReference type="EMBL" id="OU503044">
    <property type="protein sequence ID" value="CAI9768442.1"/>
    <property type="molecule type" value="Genomic_DNA"/>
</dbReference>
<dbReference type="GO" id="GO:0006813">
    <property type="term" value="P:potassium ion transport"/>
    <property type="evidence" value="ECO:0007669"/>
    <property type="project" value="UniProtKB-KW"/>
</dbReference>
<sequence>MPPCSVGILVDRGLGTTTISRTSISLYTAVIFIGGKYDQEALAYAGRVACHLGVKLTYKIFMTACSWRTCSLDGKYLINPGQSFSTLRSLEEKYGLIIVGR</sequence>
<keyword evidence="3" id="KW-0630">Potassium</keyword>
<organism evidence="5 6">
    <name type="scientific">Fraxinus pennsylvanica</name>
    <dbReference type="NCBI Taxonomy" id="56036"/>
    <lineage>
        <taxon>Eukaryota</taxon>
        <taxon>Viridiplantae</taxon>
        <taxon>Streptophyta</taxon>
        <taxon>Embryophyta</taxon>
        <taxon>Tracheophyta</taxon>
        <taxon>Spermatophyta</taxon>
        <taxon>Magnoliopsida</taxon>
        <taxon>eudicotyledons</taxon>
        <taxon>Gunneridae</taxon>
        <taxon>Pentapetalae</taxon>
        <taxon>asterids</taxon>
        <taxon>lamiids</taxon>
        <taxon>Lamiales</taxon>
        <taxon>Oleaceae</taxon>
        <taxon>Oleeae</taxon>
        <taxon>Fraxinus</taxon>
    </lineage>
</organism>
<evidence type="ECO:0000256" key="2">
    <source>
        <dbReference type="ARBA" id="ARBA00022538"/>
    </source>
</evidence>
<evidence type="ECO:0000313" key="5">
    <source>
        <dbReference type="EMBL" id="CAI9768442.1"/>
    </source>
</evidence>
<protein>
    <submittedName>
        <fullName evidence="5">Uncharacterized protein</fullName>
    </submittedName>
</protein>